<keyword evidence="3 6" id="KW-0119">Carbohydrate metabolism</keyword>
<keyword evidence="2 6" id="KW-0378">Hydrolase</keyword>
<accession>A0A346NRA7</accession>
<dbReference type="SUPFAM" id="SSF48208">
    <property type="entry name" value="Six-hairpin glycosidases"/>
    <property type="match status" value="1"/>
</dbReference>
<reference evidence="11 12" key="1">
    <citation type="submission" date="2018-08" db="EMBL/GenBank/DDBJ databases">
        <title>Salinimonas sediminis sp. nov., a piezophilic bacterium isolated from a deep-sea sediment sample from the New Britain Trench.</title>
        <authorList>
            <person name="Cao J."/>
        </authorList>
    </citation>
    <scope>NUCLEOTIDE SEQUENCE [LARGE SCALE GENOMIC DNA]</scope>
    <source>
        <strain evidence="11 12">N102</strain>
    </source>
</reference>
<keyword evidence="4 6" id="KW-0326">Glycosidase</keyword>
<dbReference type="InterPro" id="IPR014756">
    <property type="entry name" value="Ig_E-set"/>
</dbReference>
<dbReference type="PROSITE" id="PS00592">
    <property type="entry name" value="GH9_2"/>
    <property type="match status" value="1"/>
</dbReference>
<comment type="catalytic activity">
    <reaction evidence="8">
        <text>Endohydrolysis of (1-&gt;4)-beta-D-glucosidic linkages in cellulose, lichenin and cereal beta-D-glucans.</text>
        <dbReference type="EC" id="3.2.1.4"/>
    </reaction>
</comment>
<keyword evidence="12" id="KW-1185">Reference proteome</keyword>
<evidence type="ECO:0000256" key="2">
    <source>
        <dbReference type="ARBA" id="ARBA00022801"/>
    </source>
</evidence>
<name>A0A346NRA7_9ALTE</name>
<dbReference type="EMBL" id="CP031769">
    <property type="protein sequence ID" value="AXR08064.1"/>
    <property type="molecule type" value="Genomic_DNA"/>
</dbReference>
<dbReference type="GO" id="GO:0008810">
    <property type="term" value="F:cellulase activity"/>
    <property type="evidence" value="ECO:0007669"/>
    <property type="project" value="UniProtKB-EC"/>
</dbReference>
<proteinExistence type="inferred from homology"/>
<feature type="active site" evidence="7">
    <location>
        <position position="601"/>
    </location>
</feature>
<dbReference type="PROSITE" id="PS00698">
    <property type="entry name" value="GH9_3"/>
    <property type="match status" value="1"/>
</dbReference>
<dbReference type="InterPro" id="IPR012341">
    <property type="entry name" value="6hp_glycosidase-like_sf"/>
</dbReference>
<dbReference type="Gene3D" id="2.60.40.10">
    <property type="entry name" value="Immunoglobulins"/>
    <property type="match status" value="1"/>
</dbReference>
<feature type="active site" evidence="7">
    <location>
        <position position="610"/>
    </location>
</feature>
<dbReference type="InterPro" id="IPR018221">
    <property type="entry name" value="Glyco_hydro_9_His_AS"/>
</dbReference>
<dbReference type="PANTHER" id="PTHR22298">
    <property type="entry name" value="ENDO-1,4-BETA-GLUCANASE"/>
    <property type="match status" value="1"/>
</dbReference>
<dbReference type="InterPro" id="IPR008928">
    <property type="entry name" value="6-hairpin_glycosidase_sf"/>
</dbReference>
<organism evidence="11 12">
    <name type="scientific">Salinimonas sediminis</name>
    <dbReference type="NCBI Taxonomy" id="2303538"/>
    <lineage>
        <taxon>Bacteria</taxon>
        <taxon>Pseudomonadati</taxon>
        <taxon>Pseudomonadota</taxon>
        <taxon>Gammaproteobacteria</taxon>
        <taxon>Alteromonadales</taxon>
        <taxon>Alteromonadaceae</taxon>
        <taxon>Alteromonas/Salinimonas group</taxon>
        <taxon>Salinimonas</taxon>
    </lineage>
</organism>
<dbReference type="KEGG" id="salm:D0Y50_17925"/>
<keyword evidence="8" id="KW-0136">Cellulose degradation</keyword>
<evidence type="ECO:0000256" key="7">
    <source>
        <dbReference type="PROSITE-ProRule" id="PRU10060"/>
    </source>
</evidence>
<evidence type="ECO:0000256" key="5">
    <source>
        <dbReference type="ARBA" id="ARBA00023326"/>
    </source>
</evidence>
<feature type="domain" description="Glycoside hydrolase family 9" evidence="9">
    <location>
        <begin position="194"/>
        <end position="622"/>
    </location>
</feature>
<dbReference type="AlphaFoldDB" id="A0A346NRA7"/>
<protein>
    <recommendedName>
        <fullName evidence="8">Endoglucanase</fullName>
        <ecNumber evidence="8">3.2.1.4</ecNumber>
    </recommendedName>
</protein>
<dbReference type="Gene3D" id="1.50.10.10">
    <property type="match status" value="1"/>
</dbReference>
<evidence type="ECO:0000256" key="6">
    <source>
        <dbReference type="PROSITE-ProRule" id="PRU10059"/>
    </source>
</evidence>
<dbReference type="OrthoDB" id="9808897at2"/>
<evidence type="ECO:0000259" key="9">
    <source>
        <dbReference type="Pfam" id="PF00759"/>
    </source>
</evidence>
<dbReference type="InterPro" id="IPR013783">
    <property type="entry name" value="Ig-like_fold"/>
</dbReference>
<evidence type="ECO:0000256" key="8">
    <source>
        <dbReference type="RuleBase" id="RU361166"/>
    </source>
</evidence>
<feature type="domain" description="Cellulase Ig-like" evidence="10">
    <location>
        <begin position="98"/>
        <end position="174"/>
    </location>
</feature>
<dbReference type="Proteomes" id="UP000262073">
    <property type="component" value="Chromosome"/>
</dbReference>
<dbReference type="GO" id="GO:0030245">
    <property type="term" value="P:cellulose catabolic process"/>
    <property type="evidence" value="ECO:0007669"/>
    <property type="project" value="UniProtKB-KW"/>
</dbReference>
<comment type="similarity">
    <text evidence="1 6 8">Belongs to the glycosyl hydrolase 9 (cellulase E) family.</text>
</comment>
<evidence type="ECO:0000259" key="10">
    <source>
        <dbReference type="Pfam" id="PF02927"/>
    </source>
</evidence>
<dbReference type="EC" id="3.2.1.4" evidence="8"/>
<dbReference type="InterPro" id="IPR004197">
    <property type="entry name" value="Cellulase_Ig-like"/>
</dbReference>
<evidence type="ECO:0000256" key="4">
    <source>
        <dbReference type="ARBA" id="ARBA00023295"/>
    </source>
</evidence>
<dbReference type="SUPFAM" id="SSF81296">
    <property type="entry name" value="E set domains"/>
    <property type="match status" value="1"/>
</dbReference>
<evidence type="ECO:0000256" key="1">
    <source>
        <dbReference type="ARBA" id="ARBA00007072"/>
    </source>
</evidence>
<dbReference type="InterPro" id="IPR001701">
    <property type="entry name" value="Glyco_hydro_9"/>
</dbReference>
<feature type="active site" evidence="6">
    <location>
        <position position="559"/>
    </location>
</feature>
<evidence type="ECO:0000313" key="11">
    <source>
        <dbReference type="EMBL" id="AXR08064.1"/>
    </source>
</evidence>
<keyword evidence="5 6" id="KW-0624">Polysaccharide degradation</keyword>
<dbReference type="Pfam" id="PF00759">
    <property type="entry name" value="Glyco_hydro_9"/>
    <property type="match status" value="1"/>
</dbReference>
<dbReference type="InterPro" id="IPR033126">
    <property type="entry name" value="Glyco_hydro_9_Asp/Glu_AS"/>
</dbReference>
<gene>
    <name evidence="11" type="ORF">D0Y50_17925</name>
</gene>
<dbReference type="CDD" id="cd02850">
    <property type="entry name" value="E_set_Cellulase_N"/>
    <property type="match status" value="1"/>
</dbReference>
<evidence type="ECO:0000256" key="3">
    <source>
        <dbReference type="ARBA" id="ARBA00023277"/>
    </source>
</evidence>
<dbReference type="Pfam" id="PF02927">
    <property type="entry name" value="CelD_N"/>
    <property type="match status" value="1"/>
</dbReference>
<evidence type="ECO:0000313" key="12">
    <source>
        <dbReference type="Proteomes" id="UP000262073"/>
    </source>
</evidence>
<sequence length="632" mass="70592">MSVRLGRYVMAGVITPQQGCLIQWGYLPRRFLPPWSHQVNRFKINRKKDISMLHQRRINITLFSLFLAHASAVTLTGCVSRHGEEHLVAPTAPIKAAYQEIKINQAGYYPERSKVAIIPASGTTPFSIKNLHTQQVVFEGVSSAALAWDLADETASTADFSALKTPGLYQITTADGLQSPRFRIFAQALQQPHDMAIKAYYFNRASSALDMAFAGQWQRAAGHPDDHIVPLSQPAAKPFASSKGWYDAGDYNKYIVNSGISTYTLIRALKDFPAFYANRQWNIPESINQLPDMQDEISWNLDWMLSMQASDGGVYHKLTTKNFAGPVMPHEATAQRFVTAKSTAATLNFAAVMAAASTLDTLPDPALKQRYLRSAKMAWQWAQDNPKVYYTNEKSVHTGEYGDDEVSDEFAWAGAQLYVATGNKGYLQAFLTHERKLSAPSWSQVYPHAYLTLLNEGRAMLTPDEAQAIENTLINYARELVEQSHDSAYQIPARAEDFVWGSNAVLLNKAVLLWTAWKLTHENDFNVLAQRINDYIFGQNPTGYSYVTGVGTRPPQHIHHRPSYADEVVPPVPGFVAGGPQNGHQDGCNYYSKAPARSYIDDWCSYSTNEVTINWNAPLVYSLAAELDSRTR</sequence>